<protein>
    <submittedName>
        <fullName evidence="1">Uncharacterized protein</fullName>
    </submittedName>
</protein>
<evidence type="ECO:0000313" key="2">
    <source>
        <dbReference type="Proteomes" id="UP000284465"/>
    </source>
</evidence>
<dbReference type="EMBL" id="QSFP01000006">
    <property type="protein sequence ID" value="RHA67991.1"/>
    <property type="molecule type" value="Genomic_DNA"/>
</dbReference>
<dbReference type="RefSeq" id="WP_118590932.1">
    <property type="nucleotide sequence ID" value="NZ_QSFP01000006.1"/>
</dbReference>
<sequence>MHHENCETGSGIENKYEKLKHAVAEGRKVLFFGTGIREEYTIPGTYCTDFWCYPMFASISESMNRPKPVGTMGLYIQSEHPALAEFVTEEYETPQWWDIITDAKAAILDGTDIEPIVWVIDNFRLKNCMDDKIKNLEERHKK</sequence>
<comment type="caution">
    <text evidence="1">The sequence shown here is derived from an EMBL/GenBank/DDBJ whole genome shotgun (WGS) entry which is preliminary data.</text>
</comment>
<proteinExistence type="predicted"/>
<gene>
    <name evidence="1" type="ORF">DW927_07555</name>
</gene>
<dbReference type="AlphaFoldDB" id="A0A413SJZ8"/>
<accession>A0A413SJZ8</accession>
<name>A0A413SJZ8_9FIRM</name>
<evidence type="ECO:0000313" key="1">
    <source>
        <dbReference type="EMBL" id="RHA67991.1"/>
    </source>
</evidence>
<reference evidence="1 2" key="1">
    <citation type="submission" date="2018-08" db="EMBL/GenBank/DDBJ databases">
        <title>A genome reference for cultivated species of the human gut microbiota.</title>
        <authorList>
            <person name="Zou Y."/>
            <person name="Xue W."/>
            <person name="Luo G."/>
        </authorList>
    </citation>
    <scope>NUCLEOTIDE SEQUENCE [LARGE SCALE GENOMIC DNA]</scope>
    <source>
        <strain evidence="1 2">AM43-11</strain>
    </source>
</reference>
<dbReference type="Proteomes" id="UP000284465">
    <property type="component" value="Unassembled WGS sequence"/>
</dbReference>
<organism evidence="1 2">
    <name type="scientific">Roseburia intestinalis</name>
    <dbReference type="NCBI Taxonomy" id="166486"/>
    <lineage>
        <taxon>Bacteria</taxon>
        <taxon>Bacillati</taxon>
        <taxon>Bacillota</taxon>
        <taxon>Clostridia</taxon>
        <taxon>Lachnospirales</taxon>
        <taxon>Lachnospiraceae</taxon>
        <taxon>Roseburia</taxon>
    </lineage>
</organism>